<evidence type="ECO:0000256" key="11">
    <source>
        <dbReference type="ARBA" id="ARBA00022989"/>
    </source>
</evidence>
<dbReference type="PRINTS" id="PR01434">
    <property type="entry name" value="NADHDHGNASE5"/>
</dbReference>
<feature type="domain" description="NADH-Ubiquinone oxidoreductase (complex I) chain 5 N-terminal" evidence="19">
    <location>
        <begin position="28"/>
        <end position="76"/>
    </location>
</feature>
<dbReference type="GO" id="GO:0008137">
    <property type="term" value="F:NADH dehydrogenase (ubiquinone) activity"/>
    <property type="evidence" value="ECO:0007669"/>
    <property type="project" value="UniProtKB-EC"/>
</dbReference>
<accession>A0A343X9N3</accession>
<keyword evidence="5 17" id="KW-0813">Transport</keyword>
<dbReference type="GO" id="GO:0015990">
    <property type="term" value="P:electron transport coupled proton transport"/>
    <property type="evidence" value="ECO:0007669"/>
    <property type="project" value="TreeGrafter"/>
</dbReference>
<dbReference type="Pfam" id="PF00662">
    <property type="entry name" value="Proton_antipo_N"/>
    <property type="match status" value="1"/>
</dbReference>
<keyword evidence="14 17" id="KW-0496">Mitochondrion</keyword>
<evidence type="ECO:0000256" key="2">
    <source>
        <dbReference type="ARBA" id="ARBA00004448"/>
    </source>
</evidence>
<dbReference type="InterPro" id="IPR001516">
    <property type="entry name" value="Proton_antipo_N"/>
</dbReference>
<feature type="transmembrane region" description="Helical" evidence="17">
    <location>
        <begin position="288"/>
        <end position="306"/>
    </location>
</feature>
<evidence type="ECO:0000259" key="20">
    <source>
        <dbReference type="Pfam" id="PF06455"/>
    </source>
</evidence>
<dbReference type="EC" id="7.1.1.2" evidence="3 17"/>
<dbReference type="Pfam" id="PF06455">
    <property type="entry name" value="NADH5_C"/>
    <property type="match status" value="1"/>
</dbReference>
<feature type="transmembrane region" description="Helical" evidence="17">
    <location>
        <begin position="201"/>
        <end position="221"/>
    </location>
</feature>
<feature type="transmembrane region" description="Helical" evidence="17">
    <location>
        <begin position="227"/>
        <end position="249"/>
    </location>
</feature>
<feature type="transmembrane region" description="Helical" evidence="17">
    <location>
        <begin position="361"/>
        <end position="387"/>
    </location>
</feature>
<feature type="transmembrane region" description="Helical" evidence="17">
    <location>
        <begin position="408"/>
        <end position="428"/>
    </location>
</feature>
<feature type="transmembrane region" description="Helical" evidence="17">
    <location>
        <begin position="256"/>
        <end position="276"/>
    </location>
</feature>
<evidence type="ECO:0000256" key="9">
    <source>
        <dbReference type="ARBA" id="ARBA00022967"/>
    </source>
</evidence>
<dbReference type="PANTHER" id="PTHR42829">
    <property type="entry name" value="NADH-UBIQUINONE OXIDOREDUCTASE CHAIN 5"/>
    <property type="match status" value="1"/>
</dbReference>
<keyword evidence="8" id="KW-0999">Mitochondrion inner membrane</keyword>
<evidence type="ECO:0000256" key="8">
    <source>
        <dbReference type="ARBA" id="ARBA00022792"/>
    </source>
</evidence>
<geneLocation type="mitochondrion" evidence="21"/>
<keyword evidence="15 17" id="KW-0472">Membrane</keyword>
<comment type="function">
    <text evidence="1">Core subunit of the mitochondrial membrane respiratory chain NADH dehydrogenase (Complex I) that is believed to belong to the minimal assembly required for catalysis. Complex I functions in the transfer of electrons from NADH to the respiratory chain. The immediate electron acceptor for the enzyme is believed to be ubiquinone.</text>
</comment>
<feature type="transmembrane region" description="Helical" evidence="17">
    <location>
        <begin position="474"/>
        <end position="502"/>
    </location>
</feature>
<evidence type="ECO:0000256" key="5">
    <source>
        <dbReference type="ARBA" id="ARBA00022448"/>
    </source>
</evidence>
<evidence type="ECO:0000256" key="6">
    <source>
        <dbReference type="ARBA" id="ARBA00022660"/>
    </source>
</evidence>
<reference evidence="21" key="1">
    <citation type="submission" date="2017-03" db="EMBL/GenBank/DDBJ databases">
        <authorList>
            <person name="Afonso C.L."/>
            <person name="Miller P.J."/>
            <person name="Scott M.A."/>
            <person name="Spackman E."/>
            <person name="Goraichik I."/>
            <person name="Dimitrov K.M."/>
            <person name="Suarez D.L."/>
            <person name="Swayne D.E."/>
        </authorList>
    </citation>
    <scope>NUCLEOTIDE SEQUENCE</scope>
</reference>
<feature type="domain" description="NADH:quinone oxidoreductase/Mrp antiporter transmembrane" evidence="18">
    <location>
        <begin position="93"/>
        <end position="368"/>
    </location>
</feature>
<sequence length="555" mass="64220">MLMSVMSLLFCLYLIVNNTSFFFEYMLMSLNSVCIYMSMIFDWMSMVFLSFVLGISSVVIFYSGEYMNNDLNINRFIYLVIMFVLSMMFLIISPNMVSILLGWDGLGLVSYCLVIYYQNYKSYNAGMLTSLINRIGDVALLMCIAWMMNFGSWHYLFYLFKMSDFFFISLMIILAAFTKSAQLPFSSWLPAAMAAPTPVSALVHSSTLVTAGVYLLIRFNFLICNFFMIDFFIIMSILTMMMSGIGANFEFDLKKIIALSTLSQLGFMMSILMIGFPTMAFFHLLMHALFKALLFLCAGMVIHCMWGNQDIRYMGGLINQLPIISSCMNISNLALCGFPFLAGFYSKDLIMEFMMMSNISFIYFIMFLMSIGLTACYSIRLSYYCLLNESNLFSYLSIYDCSDKMKNAIIFMVIFSVIGGASLSWMIFSSPCLIYLPIDLKIITIMLMMIGLWIGYEINLYSKSVFNMYSELNFFFGSMWFMPMFSTFFFINKSFIMSLMYFKLIDQGWGELMGFMGLVNFFVYSSKVNQFIQMNTLKIYMLMFIIWIMFMLIFI</sequence>
<evidence type="ECO:0000256" key="7">
    <source>
        <dbReference type="ARBA" id="ARBA00022692"/>
    </source>
</evidence>
<dbReference type="InterPro" id="IPR001750">
    <property type="entry name" value="ND/Mrp_TM"/>
</dbReference>
<protein>
    <recommendedName>
        <fullName evidence="4 17">NADH-ubiquinone oxidoreductase chain 5</fullName>
        <ecNumber evidence="3 17">7.1.1.2</ecNumber>
    </recommendedName>
</protein>
<dbReference type="AlphaFoldDB" id="A0A343X9N3"/>
<dbReference type="GO" id="GO:0042773">
    <property type="term" value="P:ATP synthesis coupled electron transport"/>
    <property type="evidence" value="ECO:0007669"/>
    <property type="project" value="InterPro"/>
</dbReference>
<dbReference type="InterPro" id="IPR003945">
    <property type="entry name" value="NU5C-like"/>
</dbReference>
<feature type="domain" description="NADH dehydrogenase subunit 5 C-terminal" evidence="20">
    <location>
        <begin position="377"/>
        <end position="555"/>
    </location>
</feature>
<dbReference type="Pfam" id="PF00361">
    <property type="entry name" value="Proton_antipo_M"/>
    <property type="match status" value="1"/>
</dbReference>
<name>A0A343X9N3_9HEMI</name>
<evidence type="ECO:0000256" key="4">
    <source>
        <dbReference type="ARBA" id="ARBA00021096"/>
    </source>
</evidence>
<dbReference type="GO" id="GO:0003954">
    <property type="term" value="F:NADH dehydrogenase activity"/>
    <property type="evidence" value="ECO:0007669"/>
    <property type="project" value="TreeGrafter"/>
</dbReference>
<feature type="transmembrane region" description="Helical" evidence="17">
    <location>
        <begin position="318"/>
        <end position="341"/>
    </location>
</feature>
<feature type="transmembrane region" description="Helical" evidence="17">
    <location>
        <begin position="434"/>
        <end position="454"/>
    </location>
</feature>
<evidence type="ECO:0000256" key="14">
    <source>
        <dbReference type="ARBA" id="ARBA00023128"/>
    </source>
</evidence>
<evidence type="ECO:0000259" key="19">
    <source>
        <dbReference type="Pfam" id="PF00662"/>
    </source>
</evidence>
<feature type="transmembrane region" description="Helical" evidence="17">
    <location>
        <begin position="99"/>
        <end position="117"/>
    </location>
</feature>
<comment type="similarity">
    <text evidence="17">Belongs to the complex I subunit 5 family.</text>
</comment>
<feature type="transmembrane region" description="Helical" evidence="17">
    <location>
        <begin position="166"/>
        <end position="189"/>
    </location>
</feature>
<keyword evidence="9" id="KW-1278">Translocase</keyword>
<keyword evidence="12 17" id="KW-0520">NAD</keyword>
<evidence type="ECO:0000313" key="21">
    <source>
        <dbReference type="EMBL" id="AWH61898.1"/>
    </source>
</evidence>
<dbReference type="PANTHER" id="PTHR42829:SF2">
    <property type="entry name" value="NADH-UBIQUINONE OXIDOREDUCTASE CHAIN 5"/>
    <property type="match status" value="1"/>
</dbReference>
<evidence type="ECO:0000256" key="1">
    <source>
        <dbReference type="ARBA" id="ARBA00003257"/>
    </source>
</evidence>
<evidence type="ECO:0000256" key="15">
    <source>
        <dbReference type="ARBA" id="ARBA00023136"/>
    </source>
</evidence>
<feature type="transmembrane region" description="Helical" evidence="17">
    <location>
        <begin position="46"/>
        <end position="64"/>
    </location>
</feature>
<feature type="transmembrane region" description="Helical" evidence="17">
    <location>
        <begin position="138"/>
        <end position="160"/>
    </location>
</feature>
<dbReference type="InterPro" id="IPR010934">
    <property type="entry name" value="NADH_DH_su5_C"/>
</dbReference>
<evidence type="ECO:0000256" key="12">
    <source>
        <dbReference type="ARBA" id="ARBA00023027"/>
    </source>
</evidence>
<gene>
    <name evidence="21" type="primary">ND5</name>
</gene>
<feature type="transmembrane region" description="Helical" evidence="17">
    <location>
        <begin position="537"/>
        <end position="554"/>
    </location>
</feature>
<comment type="catalytic activity">
    <reaction evidence="16 17">
        <text>a ubiquinone + NADH + 5 H(+)(in) = a ubiquinol + NAD(+) + 4 H(+)(out)</text>
        <dbReference type="Rhea" id="RHEA:29091"/>
        <dbReference type="Rhea" id="RHEA-COMP:9565"/>
        <dbReference type="Rhea" id="RHEA-COMP:9566"/>
        <dbReference type="ChEBI" id="CHEBI:15378"/>
        <dbReference type="ChEBI" id="CHEBI:16389"/>
        <dbReference type="ChEBI" id="CHEBI:17976"/>
        <dbReference type="ChEBI" id="CHEBI:57540"/>
        <dbReference type="ChEBI" id="CHEBI:57945"/>
        <dbReference type="EC" id="7.1.1.2"/>
    </reaction>
</comment>
<evidence type="ECO:0000256" key="10">
    <source>
        <dbReference type="ARBA" id="ARBA00022982"/>
    </source>
</evidence>
<dbReference type="GO" id="GO:0005743">
    <property type="term" value="C:mitochondrial inner membrane"/>
    <property type="evidence" value="ECO:0007669"/>
    <property type="project" value="UniProtKB-SubCell"/>
</dbReference>
<keyword evidence="10" id="KW-0249">Electron transport</keyword>
<keyword evidence="6" id="KW-0679">Respiratory chain</keyword>
<feature type="transmembrane region" description="Helical" evidence="17">
    <location>
        <begin position="508"/>
        <end position="525"/>
    </location>
</feature>
<feature type="transmembrane region" description="Helical" evidence="17">
    <location>
        <begin position="76"/>
        <end position="93"/>
    </location>
</feature>
<evidence type="ECO:0000256" key="17">
    <source>
        <dbReference type="RuleBase" id="RU003404"/>
    </source>
</evidence>
<evidence type="ECO:0000256" key="3">
    <source>
        <dbReference type="ARBA" id="ARBA00012944"/>
    </source>
</evidence>
<proteinExistence type="inferred from homology"/>
<evidence type="ECO:0000256" key="13">
    <source>
        <dbReference type="ARBA" id="ARBA00023075"/>
    </source>
</evidence>
<evidence type="ECO:0000259" key="18">
    <source>
        <dbReference type="Pfam" id="PF00361"/>
    </source>
</evidence>
<evidence type="ECO:0000256" key="16">
    <source>
        <dbReference type="ARBA" id="ARBA00049551"/>
    </source>
</evidence>
<keyword evidence="13 17" id="KW-0830">Ubiquinone</keyword>
<comment type="function">
    <text evidence="17">Core subunit of the mitochondrial membrane respiratory chain NADH dehydrogenase (Complex I) which catalyzes electron transfer from NADH through the respiratory chain, using ubiquinone as an electron acceptor. Essential for the catalytic activity and assembly of complex I.</text>
</comment>
<dbReference type="EMBL" id="KY752060">
    <property type="protein sequence ID" value="AWH61898.1"/>
    <property type="molecule type" value="Genomic_DNA"/>
</dbReference>
<comment type="subcellular location">
    <subcellularLocation>
        <location evidence="2">Mitochondrion inner membrane</location>
        <topology evidence="2">Multi-pass membrane protein</topology>
    </subcellularLocation>
</comment>
<keyword evidence="7 17" id="KW-0812">Transmembrane</keyword>
<organism evidence="21">
    <name type="scientific">Aphrophora maritima</name>
    <dbReference type="NCBI Taxonomy" id="868254"/>
    <lineage>
        <taxon>Eukaryota</taxon>
        <taxon>Metazoa</taxon>
        <taxon>Ecdysozoa</taxon>
        <taxon>Arthropoda</taxon>
        <taxon>Hexapoda</taxon>
        <taxon>Insecta</taxon>
        <taxon>Pterygota</taxon>
        <taxon>Neoptera</taxon>
        <taxon>Paraneoptera</taxon>
        <taxon>Hemiptera</taxon>
        <taxon>Auchenorrhyncha</taxon>
        <taxon>Cercopoidea</taxon>
        <taxon>Aphrophoridae</taxon>
        <taxon>Aphrophora</taxon>
    </lineage>
</organism>
<keyword evidence="11 17" id="KW-1133">Transmembrane helix</keyword>